<accession>A0A2M4DEA7</accession>
<name>A0A2M4DEA7_ANODA</name>
<reference evidence="2" key="1">
    <citation type="submission" date="2018-01" db="EMBL/GenBank/DDBJ databases">
        <title>An insight into the sialome of Amazonian anophelines.</title>
        <authorList>
            <person name="Ribeiro J.M."/>
            <person name="Scarpassa V."/>
            <person name="Calvo E."/>
        </authorList>
    </citation>
    <scope>NUCLEOTIDE SEQUENCE</scope>
</reference>
<sequence length="83" mass="9984">MVGVLLLAWFLLVVIVNGRERLWCYRRADYRNPGLFVVILWNRLHQHIRRLMACRLALLILNNARCDRRVSLDDVRRELLLLM</sequence>
<protein>
    <submittedName>
        <fullName evidence="2">Putative secreted protein</fullName>
    </submittedName>
</protein>
<keyword evidence="1" id="KW-0732">Signal</keyword>
<feature type="chain" id="PRO_5014882669" evidence="1">
    <location>
        <begin position="19"/>
        <end position="83"/>
    </location>
</feature>
<proteinExistence type="predicted"/>
<dbReference type="AlphaFoldDB" id="A0A2M4DEA7"/>
<evidence type="ECO:0000256" key="1">
    <source>
        <dbReference type="SAM" id="SignalP"/>
    </source>
</evidence>
<organism evidence="2">
    <name type="scientific">Anopheles darlingi</name>
    <name type="common">Mosquito</name>
    <dbReference type="NCBI Taxonomy" id="43151"/>
    <lineage>
        <taxon>Eukaryota</taxon>
        <taxon>Metazoa</taxon>
        <taxon>Ecdysozoa</taxon>
        <taxon>Arthropoda</taxon>
        <taxon>Hexapoda</taxon>
        <taxon>Insecta</taxon>
        <taxon>Pterygota</taxon>
        <taxon>Neoptera</taxon>
        <taxon>Endopterygota</taxon>
        <taxon>Diptera</taxon>
        <taxon>Nematocera</taxon>
        <taxon>Culicoidea</taxon>
        <taxon>Culicidae</taxon>
        <taxon>Anophelinae</taxon>
        <taxon>Anopheles</taxon>
    </lineage>
</organism>
<dbReference type="EMBL" id="GGFL01011752">
    <property type="protein sequence ID" value="MBW75930.1"/>
    <property type="molecule type" value="Transcribed_RNA"/>
</dbReference>
<evidence type="ECO:0000313" key="2">
    <source>
        <dbReference type="EMBL" id="MBW75930.1"/>
    </source>
</evidence>
<feature type="signal peptide" evidence="1">
    <location>
        <begin position="1"/>
        <end position="18"/>
    </location>
</feature>